<dbReference type="SUPFAM" id="SSF51445">
    <property type="entry name" value="(Trans)glycosidases"/>
    <property type="match status" value="1"/>
</dbReference>
<sequence>MKQKILLHSGWTLKDAENKYPLLDIPQMPAQVHDILFSHGIINDEYQYGNTAGCRWVSGRKWIYQTSFECPAWERGIRIGFEGLDTLAEIFLNGVAIGKHSDSYLPVRYDVKDIIRPGQRNELEVVFDSVVERLGQLEGEILRKGTPARAEASRYIRKSFHDFTGYLGAKPDFLKVGIFGEVALELIDEAELIDFDIDYSLNDTLNRADVCVAALTAGDVRGKRLELTVSCPDGTELEYNFAVEEALDVLLQQPMLWWPRGYGRQELYCFSLGLYSEDGRLLDKKTKQIGFRKIEMVECLDFTINKRQIKLWGGNLTPVDGRTACENPERVKEIVQLAFDCNMNTLRVWGEGDRFGDILYELADRMGILLWQEFFCGHAQYPPEKSVRELILEEAEYQIRRLRHHPSLLLWCGGNECFMSRDFAKPGEEYGAAQLFEYDLKNLCARLDPGRYYHVNSPFGGPYTNSPDFGDTHSYTNSWYVPGGEIPKFVSENLRVSLPPVRSLKRYLKTDKLPQPVPLTHGSLPWPEEFEKVTSAESFKKIPPIEQFYDAVNPEQMVYRFGVAAGSYLKESVERYRRGKTVSAPFAHRGCKGHLIWKLNTTFPHIYSSILDYYLEPGIPYYYLKRAYEPLLVSIEVADHINIWIVNDTAKEVRGTLTAHLFDMGENKVCCSLDRPFYVGAGESVPVTTLDQFGQFTRDKLLRACLKDSEGNVIGSANNFADIERHLVFPQAQLSLSCKDNILSVSTDRFARCVELLGSDDGDEFGWRFEDNYFDLFPGEVKQIRMGGRHSNGIVTAKAAYSPHVSQAVLPSQKRIVHC</sequence>
<keyword evidence="18" id="KW-1185">Reference proteome</keyword>
<evidence type="ECO:0000256" key="7">
    <source>
        <dbReference type="ARBA" id="ARBA00022801"/>
    </source>
</evidence>
<keyword evidence="9 17" id="KW-0326">Glycosidase</keyword>
<dbReference type="InterPro" id="IPR008979">
    <property type="entry name" value="Galactose-bd-like_sf"/>
</dbReference>
<dbReference type="EMBL" id="AORV01000060">
    <property type="protein sequence ID" value="EMS70024.1"/>
    <property type="molecule type" value="Genomic_DNA"/>
</dbReference>
<dbReference type="InterPro" id="IPR036156">
    <property type="entry name" value="Beta-gal/glucu_dom_sf"/>
</dbReference>
<dbReference type="STRING" id="1195236.CTER_4240"/>
<dbReference type="InterPro" id="IPR017853">
    <property type="entry name" value="GH"/>
</dbReference>
<feature type="domain" description="Beta-mannosidase Ig-fold" evidence="14">
    <location>
        <begin position="739"/>
        <end position="786"/>
    </location>
</feature>
<dbReference type="GO" id="GO:0004567">
    <property type="term" value="F:beta-mannosidase activity"/>
    <property type="evidence" value="ECO:0007669"/>
    <property type="project" value="UniProtKB-EC"/>
</dbReference>
<evidence type="ECO:0000259" key="15">
    <source>
        <dbReference type="Pfam" id="PF17786"/>
    </source>
</evidence>
<dbReference type="eggNOG" id="COG3250">
    <property type="taxonomic scope" value="Bacteria"/>
</dbReference>
<dbReference type="Pfam" id="PF00703">
    <property type="entry name" value="Glyco_hydro_2"/>
    <property type="match status" value="1"/>
</dbReference>
<evidence type="ECO:0000256" key="10">
    <source>
        <dbReference type="ARBA" id="ARBA00038429"/>
    </source>
</evidence>
<comment type="catalytic activity">
    <reaction evidence="1">
        <text>Hydrolysis of terminal, non-reducing beta-D-mannose residues in beta-D-mannosides.</text>
        <dbReference type="EC" id="3.2.1.25"/>
    </reaction>
</comment>
<dbReference type="PANTHER" id="PTHR43730">
    <property type="entry name" value="BETA-MANNOSIDASE"/>
    <property type="match status" value="1"/>
</dbReference>
<evidence type="ECO:0000256" key="9">
    <source>
        <dbReference type="ARBA" id="ARBA00023295"/>
    </source>
</evidence>
<dbReference type="InterPro" id="IPR013783">
    <property type="entry name" value="Ig-like_fold"/>
</dbReference>
<dbReference type="AlphaFoldDB" id="S0FLH9"/>
<organism evidence="17 18">
    <name type="scientific">Ruminiclostridium cellobioparum subsp. termitidis CT1112</name>
    <dbReference type="NCBI Taxonomy" id="1195236"/>
    <lineage>
        <taxon>Bacteria</taxon>
        <taxon>Bacillati</taxon>
        <taxon>Bacillota</taxon>
        <taxon>Clostridia</taxon>
        <taxon>Eubacteriales</taxon>
        <taxon>Oscillospiraceae</taxon>
        <taxon>Ruminiclostridium</taxon>
    </lineage>
</organism>
<dbReference type="EC" id="3.2.1.25" evidence="5"/>
<reference evidence="17 18" key="1">
    <citation type="journal article" date="2013" name="Genome Announc.">
        <title>Draft Genome Sequence of the Cellulolytic, Mesophilic, Anaerobic Bacterium Clostridium termitidis Strain CT1112 (DSM 5398).</title>
        <authorList>
            <person name="Lal S."/>
            <person name="Ramachandran U."/>
            <person name="Zhang X."/>
            <person name="Munir R."/>
            <person name="Sparling R."/>
            <person name="Levin D.B."/>
        </authorList>
    </citation>
    <scope>NUCLEOTIDE SEQUENCE [LARGE SCALE GENOMIC DNA]</scope>
    <source>
        <strain evidence="17 18">CT1112</strain>
    </source>
</reference>
<dbReference type="Pfam" id="PF17753">
    <property type="entry name" value="Ig_mannosidase"/>
    <property type="match status" value="1"/>
</dbReference>
<dbReference type="SUPFAM" id="SSF49785">
    <property type="entry name" value="Galactose-binding domain-like"/>
    <property type="match status" value="1"/>
</dbReference>
<accession>S0FLH9</accession>
<gene>
    <name evidence="17" type="ORF">CTER_4240</name>
</gene>
<evidence type="ECO:0000313" key="18">
    <source>
        <dbReference type="Proteomes" id="UP000014155"/>
    </source>
</evidence>
<comment type="subcellular location">
    <subcellularLocation>
        <location evidence="2">Secreted</location>
    </subcellularLocation>
</comment>
<evidence type="ECO:0000256" key="4">
    <source>
        <dbReference type="ARBA" id="ARBA00011738"/>
    </source>
</evidence>
<name>S0FLH9_RUMCE</name>
<keyword evidence="7 17" id="KW-0378">Hydrolase</keyword>
<keyword evidence="6" id="KW-0964">Secreted</keyword>
<comment type="caution">
    <text evidence="17">The sequence shown here is derived from an EMBL/GenBank/DDBJ whole genome shotgun (WGS) entry which is preliminary data.</text>
</comment>
<dbReference type="InterPro" id="IPR054593">
    <property type="entry name" value="Beta-mannosidase-like_N2"/>
</dbReference>
<comment type="similarity">
    <text evidence="10">Belongs to the glycosyl hydrolase 2 family. Beta-mannosidase B subfamily.</text>
</comment>
<dbReference type="Pfam" id="PF22666">
    <property type="entry name" value="Glyco_hydro_2_N2"/>
    <property type="match status" value="1"/>
</dbReference>
<feature type="domain" description="Mannosidase Ig/CBM-like" evidence="15">
    <location>
        <begin position="640"/>
        <end position="716"/>
    </location>
</feature>
<keyword evidence="8" id="KW-0325">Glycoprotein</keyword>
<evidence type="ECO:0000259" key="14">
    <source>
        <dbReference type="Pfam" id="PF17753"/>
    </source>
</evidence>
<dbReference type="GO" id="GO:0005975">
    <property type="term" value="P:carbohydrate metabolic process"/>
    <property type="evidence" value="ECO:0007669"/>
    <property type="project" value="InterPro"/>
</dbReference>
<evidence type="ECO:0000256" key="3">
    <source>
        <dbReference type="ARBA" id="ARBA00004740"/>
    </source>
</evidence>
<dbReference type="Gene3D" id="2.60.40.10">
    <property type="entry name" value="Immunoglobulins"/>
    <property type="match status" value="2"/>
</dbReference>
<evidence type="ECO:0000256" key="2">
    <source>
        <dbReference type="ARBA" id="ARBA00004613"/>
    </source>
</evidence>
<dbReference type="InterPro" id="IPR050887">
    <property type="entry name" value="Beta-mannosidase_GH2"/>
</dbReference>
<protein>
    <recommendedName>
        <fullName evidence="11">Beta-mannosidase B</fullName>
        <ecNumber evidence="5">3.2.1.25</ecNumber>
    </recommendedName>
    <alternativeName>
        <fullName evidence="12">Mannanase B</fullName>
    </alternativeName>
</protein>
<dbReference type="PATRIC" id="fig|1195236.3.peg.4415"/>
<dbReference type="PANTHER" id="PTHR43730:SF1">
    <property type="entry name" value="BETA-MANNOSIDASE"/>
    <property type="match status" value="1"/>
</dbReference>
<comment type="pathway">
    <text evidence="3">Glycan metabolism; N-glycan degradation.</text>
</comment>
<dbReference type="GO" id="GO:0006516">
    <property type="term" value="P:glycoprotein catabolic process"/>
    <property type="evidence" value="ECO:0007669"/>
    <property type="project" value="TreeGrafter"/>
</dbReference>
<dbReference type="Pfam" id="PF17786">
    <property type="entry name" value="Mannosidase_ig"/>
    <property type="match status" value="1"/>
</dbReference>
<dbReference type="Gene3D" id="3.20.20.80">
    <property type="entry name" value="Glycosidases"/>
    <property type="match status" value="1"/>
</dbReference>
<evidence type="ECO:0000256" key="6">
    <source>
        <dbReference type="ARBA" id="ARBA00022525"/>
    </source>
</evidence>
<evidence type="ECO:0000256" key="12">
    <source>
        <dbReference type="ARBA" id="ARBA00041614"/>
    </source>
</evidence>
<evidence type="ECO:0000256" key="11">
    <source>
        <dbReference type="ARBA" id="ARBA00041069"/>
    </source>
</evidence>
<proteinExistence type="inferred from homology"/>
<feature type="domain" description="Beta-mannosidase-like galactose-binding" evidence="16">
    <location>
        <begin position="11"/>
        <end position="179"/>
    </location>
</feature>
<evidence type="ECO:0000259" key="13">
    <source>
        <dbReference type="Pfam" id="PF00703"/>
    </source>
</evidence>
<dbReference type="InterPro" id="IPR006102">
    <property type="entry name" value="Ig-like_GH2"/>
</dbReference>
<evidence type="ECO:0000256" key="8">
    <source>
        <dbReference type="ARBA" id="ARBA00023180"/>
    </source>
</evidence>
<dbReference type="InterPro" id="IPR041625">
    <property type="entry name" value="Beta-mannosidase_Ig"/>
</dbReference>
<feature type="domain" description="Glycoside hydrolase family 2 immunoglobulin-like beta-sandwich" evidence="13">
    <location>
        <begin position="194"/>
        <end position="292"/>
    </location>
</feature>
<dbReference type="InterPro" id="IPR041447">
    <property type="entry name" value="Mannosidase_ig"/>
</dbReference>
<dbReference type="Proteomes" id="UP000014155">
    <property type="component" value="Unassembled WGS sequence"/>
</dbReference>
<dbReference type="Gene3D" id="2.60.120.260">
    <property type="entry name" value="Galactose-binding domain-like"/>
    <property type="match status" value="1"/>
</dbReference>
<evidence type="ECO:0000313" key="17">
    <source>
        <dbReference type="EMBL" id="EMS70024.1"/>
    </source>
</evidence>
<evidence type="ECO:0000256" key="5">
    <source>
        <dbReference type="ARBA" id="ARBA00012754"/>
    </source>
</evidence>
<dbReference type="SUPFAM" id="SSF49303">
    <property type="entry name" value="beta-Galactosidase/glucuronidase domain"/>
    <property type="match status" value="3"/>
</dbReference>
<dbReference type="RefSeq" id="WP_004629051.1">
    <property type="nucleotide sequence ID" value="NZ_AORV01000060.1"/>
</dbReference>
<comment type="subunit">
    <text evidence="4">Homodimer.</text>
</comment>
<dbReference type="GO" id="GO:0005576">
    <property type="term" value="C:extracellular region"/>
    <property type="evidence" value="ECO:0007669"/>
    <property type="project" value="UniProtKB-SubCell"/>
</dbReference>
<evidence type="ECO:0000256" key="1">
    <source>
        <dbReference type="ARBA" id="ARBA00000829"/>
    </source>
</evidence>
<evidence type="ECO:0000259" key="16">
    <source>
        <dbReference type="Pfam" id="PF22666"/>
    </source>
</evidence>